<keyword evidence="1" id="KW-0520">NAD</keyword>
<accession>A0AA38TQE9</accession>
<evidence type="ECO:0000259" key="2">
    <source>
        <dbReference type="PROSITE" id="PS50104"/>
    </source>
</evidence>
<name>A0AA38TQE9_9ASTR</name>
<dbReference type="EMBL" id="JARYMX010000003">
    <property type="protein sequence ID" value="KAJ9559060.1"/>
    <property type="molecule type" value="Genomic_DNA"/>
</dbReference>
<dbReference type="InterPro" id="IPR000157">
    <property type="entry name" value="TIR_dom"/>
</dbReference>
<sequence>MVVISPFSEAPSSSASSTRAHRYDVFLSFRGLDTRLNFTDHLHKALVNANITTFLDEEEIETGEDLKPELENAIKASRSSIIVLSKNYASSRWCLDELVIILEQHKNSNHIVILIFYHVEPTDVRNQQSTFRDSMVEHKQKMQANENVEERSKLTKKMENWKKALREVADLKGKNANGW</sequence>
<dbReference type="SMART" id="SM00255">
    <property type="entry name" value="TIR"/>
    <property type="match status" value="1"/>
</dbReference>
<proteinExistence type="predicted"/>
<dbReference type="SUPFAM" id="SSF52200">
    <property type="entry name" value="Toll/Interleukin receptor TIR domain"/>
    <property type="match status" value="1"/>
</dbReference>
<dbReference type="AlphaFoldDB" id="A0AA38TQE9"/>
<evidence type="ECO:0000256" key="1">
    <source>
        <dbReference type="ARBA" id="ARBA00023027"/>
    </source>
</evidence>
<gene>
    <name evidence="3" type="ORF">OSB04_013674</name>
</gene>
<dbReference type="PANTHER" id="PTHR32009">
    <property type="entry name" value="TMV RESISTANCE PROTEIN N-LIKE"/>
    <property type="match status" value="1"/>
</dbReference>
<organism evidence="3 4">
    <name type="scientific">Centaurea solstitialis</name>
    <name type="common">yellow star-thistle</name>
    <dbReference type="NCBI Taxonomy" id="347529"/>
    <lineage>
        <taxon>Eukaryota</taxon>
        <taxon>Viridiplantae</taxon>
        <taxon>Streptophyta</taxon>
        <taxon>Embryophyta</taxon>
        <taxon>Tracheophyta</taxon>
        <taxon>Spermatophyta</taxon>
        <taxon>Magnoliopsida</taxon>
        <taxon>eudicotyledons</taxon>
        <taxon>Gunneridae</taxon>
        <taxon>Pentapetalae</taxon>
        <taxon>asterids</taxon>
        <taxon>campanulids</taxon>
        <taxon>Asterales</taxon>
        <taxon>Asteraceae</taxon>
        <taxon>Carduoideae</taxon>
        <taxon>Cardueae</taxon>
        <taxon>Centaureinae</taxon>
        <taxon>Centaurea</taxon>
    </lineage>
</organism>
<dbReference type="GO" id="GO:0007165">
    <property type="term" value="P:signal transduction"/>
    <property type="evidence" value="ECO:0007669"/>
    <property type="project" value="InterPro"/>
</dbReference>
<evidence type="ECO:0000313" key="3">
    <source>
        <dbReference type="EMBL" id="KAJ9559060.1"/>
    </source>
</evidence>
<protein>
    <recommendedName>
        <fullName evidence="2">TIR domain-containing protein</fullName>
    </recommendedName>
</protein>
<dbReference type="InterPro" id="IPR035897">
    <property type="entry name" value="Toll_tir_struct_dom_sf"/>
</dbReference>
<reference evidence="3" key="1">
    <citation type="submission" date="2023-03" db="EMBL/GenBank/DDBJ databases">
        <title>Chromosome-scale reference genome and RAD-based genetic map of yellow starthistle (Centaurea solstitialis) reveal putative structural variation and QTLs associated with invader traits.</title>
        <authorList>
            <person name="Reatini B."/>
            <person name="Cang F.A."/>
            <person name="Jiang Q."/>
            <person name="Mckibben M.T.W."/>
            <person name="Barker M.S."/>
            <person name="Rieseberg L.H."/>
            <person name="Dlugosch K.M."/>
        </authorList>
    </citation>
    <scope>NUCLEOTIDE SEQUENCE</scope>
    <source>
        <strain evidence="3">CAN-66</strain>
        <tissue evidence="3">Leaf</tissue>
    </source>
</reference>
<feature type="domain" description="TIR" evidence="2">
    <location>
        <begin position="21"/>
        <end position="179"/>
    </location>
</feature>
<comment type="caution">
    <text evidence="3">The sequence shown here is derived from an EMBL/GenBank/DDBJ whole genome shotgun (WGS) entry which is preliminary data.</text>
</comment>
<evidence type="ECO:0000313" key="4">
    <source>
        <dbReference type="Proteomes" id="UP001172457"/>
    </source>
</evidence>
<dbReference type="PROSITE" id="PS50104">
    <property type="entry name" value="TIR"/>
    <property type="match status" value="1"/>
</dbReference>
<dbReference type="Gene3D" id="3.40.50.10140">
    <property type="entry name" value="Toll/interleukin-1 receptor homology (TIR) domain"/>
    <property type="match status" value="1"/>
</dbReference>
<dbReference type="Proteomes" id="UP001172457">
    <property type="component" value="Chromosome 3"/>
</dbReference>
<dbReference type="FunFam" id="3.40.50.10140:FF:000007">
    <property type="entry name" value="Disease resistance protein (TIR-NBS-LRR class)"/>
    <property type="match status" value="1"/>
</dbReference>
<dbReference type="PANTHER" id="PTHR32009:SF133">
    <property type="entry name" value="TIR DOMAIN-CONTAINING PROTEIN"/>
    <property type="match status" value="1"/>
</dbReference>
<keyword evidence="4" id="KW-1185">Reference proteome</keyword>
<dbReference type="Pfam" id="PF01582">
    <property type="entry name" value="TIR"/>
    <property type="match status" value="1"/>
</dbReference>